<evidence type="ECO:0000313" key="3">
    <source>
        <dbReference type="EMBL" id="SDA81093.1"/>
    </source>
</evidence>
<dbReference type="PANTHER" id="PTHR40980:SF4">
    <property type="entry name" value="TONB-DEPENDENT RECEPTOR-LIKE BETA-BARREL DOMAIN-CONTAINING PROTEIN"/>
    <property type="match status" value="1"/>
</dbReference>
<dbReference type="SUPFAM" id="SSF49464">
    <property type="entry name" value="Carboxypeptidase regulatory domain-like"/>
    <property type="match status" value="1"/>
</dbReference>
<keyword evidence="3" id="KW-0675">Receptor</keyword>
<dbReference type="STRING" id="279824.SAMN03080617_02495"/>
<dbReference type="InterPro" id="IPR037066">
    <property type="entry name" value="Plug_dom_sf"/>
</dbReference>
<reference evidence="4" key="1">
    <citation type="submission" date="2016-10" db="EMBL/GenBank/DDBJ databases">
        <authorList>
            <person name="Varghese N."/>
            <person name="Submissions S."/>
        </authorList>
    </citation>
    <scope>NUCLEOTIDE SEQUENCE [LARGE SCALE GENOMIC DNA]</scope>
    <source>
        <strain evidence="4">DSM 22703</strain>
    </source>
</reference>
<dbReference type="OrthoDB" id="972646at2"/>
<feature type="domain" description="Outer membrane protein beta-barrel" evidence="2">
    <location>
        <begin position="383"/>
        <end position="787"/>
    </location>
</feature>
<accession>A0A1G5YEW6</accession>
<dbReference type="RefSeq" id="WP_092730422.1">
    <property type="nucleotide sequence ID" value="NZ_FMXE01000016.1"/>
</dbReference>
<evidence type="ECO:0000259" key="2">
    <source>
        <dbReference type="Pfam" id="PF14905"/>
    </source>
</evidence>
<dbReference type="InterPro" id="IPR041700">
    <property type="entry name" value="OMP_b-brl_3"/>
</dbReference>
<dbReference type="SUPFAM" id="SSF56935">
    <property type="entry name" value="Porins"/>
    <property type="match status" value="1"/>
</dbReference>
<dbReference type="Pfam" id="PF13620">
    <property type="entry name" value="CarboxypepD_reg"/>
    <property type="match status" value="1"/>
</dbReference>
<proteinExistence type="predicted"/>
<feature type="chain" id="PRO_5011517288" evidence="1">
    <location>
        <begin position="23"/>
        <end position="812"/>
    </location>
</feature>
<dbReference type="EMBL" id="FMXE01000016">
    <property type="protein sequence ID" value="SDA81093.1"/>
    <property type="molecule type" value="Genomic_DNA"/>
</dbReference>
<organism evidence="3 4">
    <name type="scientific">Algoriphagus alkaliphilus</name>
    <dbReference type="NCBI Taxonomy" id="279824"/>
    <lineage>
        <taxon>Bacteria</taxon>
        <taxon>Pseudomonadati</taxon>
        <taxon>Bacteroidota</taxon>
        <taxon>Cytophagia</taxon>
        <taxon>Cytophagales</taxon>
        <taxon>Cyclobacteriaceae</taxon>
        <taxon>Algoriphagus</taxon>
    </lineage>
</organism>
<name>A0A1G5YEW6_9BACT</name>
<dbReference type="InterPro" id="IPR008969">
    <property type="entry name" value="CarboxyPept-like_regulatory"/>
</dbReference>
<dbReference type="Gene3D" id="2.170.130.10">
    <property type="entry name" value="TonB-dependent receptor, plug domain"/>
    <property type="match status" value="1"/>
</dbReference>
<keyword evidence="4" id="KW-1185">Reference proteome</keyword>
<evidence type="ECO:0000313" key="4">
    <source>
        <dbReference type="Proteomes" id="UP000198756"/>
    </source>
</evidence>
<gene>
    <name evidence="3" type="ORF">SAMN03080617_02495</name>
</gene>
<dbReference type="Gene3D" id="2.60.40.1120">
    <property type="entry name" value="Carboxypeptidase-like, regulatory domain"/>
    <property type="match status" value="1"/>
</dbReference>
<evidence type="ECO:0000256" key="1">
    <source>
        <dbReference type="SAM" id="SignalP"/>
    </source>
</evidence>
<dbReference type="Proteomes" id="UP000198756">
    <property type="component" value="Unassembled WGS sequence"/>
</dbReference>
<feature type="signal peptide" evidence="1">
    <location>
        <begin position="1"/>
        <end position="22"/>
    </location>
</feature>
<dbReference type="AlphaFoldDB" id="A0A1G5YEW6"/>
<sequence length="812" mass="91363">MKKNLYPHSLFALIFIFSFDHAIAQKSSSSIKGKVIDFDNKPILFANVALYAAADSSIAKVGFTLDDGSFILPELEIGKYWLKISFVGFKSYVSDPFDLARDADLSWLEIKMEPSDNELDEVVVESQVPLLEIKKDRIVFNVDQSINSLGISALELLRKSPNVFIDNSGNIRIMGRNNAFVAVNGKVLLLTGGDLDAYLRTIQSDQIEAIELITDPGAQYDAIGTAGILNIRLKKNAELGANGSFNAGYSIGNKPRYNTSLSGNYRNKLLNLYGSYGFTRFQDPYIEKVTIQQSDQFVNLVGTGNIDRRIHSLKGGVDLKLSPNSFIGFLALGNFSDALWNVSDRADFGSLPDRVIGGKLWAESNTIMDRTDLSFNLNYRYENEKGTVLNMDADYAYFESLKNNTQPNEIRDPSGETIISSVNFFTDSPVIIDIKSFKLDFERPLGDGILGAGFKFSGVGSDNVFDFYQEVEGELILDPTRSNKFFFQENINAAYLSYTINFSEKFNLATGLRAEQTRSIGDLQNEQGTQSEVVNRDYLDFFPSLNLEYAASKIHNLSISANRRINRPAYQRLNPFQFLLNQLFYAQGNPFLLPEYATAFSLGHSYKNTLSSSFTYSHVKNLLTELYLPGEGDVSIYTYVNLDDQYQYTFNLTAPLTLTEWWESNSSLTAFYIKNKAEISGVSFDENATAFTFSLQNTFTLPKSVYLELTGFYNSPTLWGVNQRLGTIWTIDVGARKSILKGLGSISMSVSDIFKTNVWPSTSDSPIIYVNEFRQDDTRRLLASFTYNFGNRKLKSSRRRVTGLEEEKRRRN</sequence>
<protein>
    <submittedName>
        <fullName evidence="3">Outer membrane receptor proteins, mostly Fe transport</fullName>
    </submittedName>
</protein>
<keyword evidence="1" id="KW-0732">Signal</keyword>
<dbReference type="Pfam" id="PF14905">
    <property type="entry name" value="OMP_b-brl_3"/>
    <property type="match status" value="1"/>
</dbReference>
<dbReference type="PANTHER" id="PTHR40980">
    <property type="entry name" value="PLUG DOMAIN-CONTAINING PROTEIN"/>
    <property type="match status" value="1"/>
</dbReference>